<sequence>MSWLFAYFTGDDANDADAEADVSSLSSTSSSASLSSDSDLEVVEALELAEFQRPHDAARRYLYGMQPLFLAESLNSKVESLRHDVLRARLIELILLLEFSSSYGENAATLTVAPTMDAATRQTLLRSAPVIKDTFPGPAFFPPLTRALFVRLFRDLPIFAGHGQKYLRGVDSFVETEFLDFVGKWMRATKFDILSFSMHYVTLFAHLKNETWFGVDGNPLPIPREFAGAHAPRVLPSSLYPDLQTYYRASLPGGGTFRLAKRVRRSSPEDHPSGETHLDDDEVFEMREFKMRAFTTAWRNVFANGCGICRELLSDRNSSSTTAAYASLSDDPRVLKFWAIVGAAPTVAELPPNWQTFFYSIVTATCQTIDAILSDRDWRTKFANIWKRLPVNIMLTSLRLVNPVPFVDRVIKLFCWKPPGMHSLLQRIGGMIAASDKTAAKIKLLSKGLDSITRSAVEKIIDGLFEEHVRADGADTGPHPTRPVSALDPSDKIRAVLVAKSEGGDTTAIATPHAVAYAKLYIRKKEKDEFVDSLGGKAVSDFITHLAKAVPPLLDEMWNCMDFAALMSALVDTVTACLAALALYDKTAQHATQAQKQAIHTDVINALYSAVLPFLKTAYPLLYALSTRKRTPAGLHALIEYLFSAVMGPPPPTSPPSVTAINGNGRTTTTTTTTSPGPILSLAKNTDAVFRALSPAQLAQMWAQVDRRVALLEAGMDPRDPYAPAADVIAGPALVAFWRQIVTEFVGEDNMERSQQPPLLPLAEPDLDID</sequence>
<accession>A0AAD5TLC2</accession>
<reference evidence="3" key="1">
    <citation type="submission" date="2020-05" db="EMBL/GenBank/DDBJ databases">
        <title>Phylogenomic resolution of chytrid fungi.</title>
        <authorList>
            <person name="Stajich J.E."/>
            <person name="Amses K."/>
            <person name="Simmons R."/>
            <person name="Seto K."/>
            <person name="Myers J."/>
            <person name="Bonds A."/>
            <person name="Quandt C.A."/>
            <person name="Barry K."/>
            <person name="Liu P."/>
            <person name="Grigoriev I."/>
            <person name="Longcore J.E."/>
            <person name="James T.Y."/>
        </authorList>
    </citation>
    <scope>NUCLEOTIDE SEQUENCE</scope>
    <source>
        <strain evidence="3">JEL0379</strain>
    </source>
</reference>
<dbReference type="Proteomes" id="UP001212152">
    <property type="component" value="Unassembled WGS sequence"/>
</dbReference>
<comment type="caution">
    <text evidence="3">The sequence shown here is derived from an EMBL/GenBank/DDBJ whole genome shotgun (WGS) entry which is preliminary data.</text>
</comment>
<proteinExistence type="predicted"/>
<dbReference type="EMBL" id="JADGJQ010000018">
    <property type="protein sequence ID" value="KAJ3180066.1"/>
    <property type="molecule type" value="Genomic_DNA"/>
</dbReference>
<evidence type="ECO:0000313" key="3">
    <source>
        <dbReference type="EMBL" id="KAJ3180066.1"/>
    </source>
</evidence>
<keyword evidence="4" id="KW-1185">Reference proteome</keyword>
<name>A0AAD5TLC2_9FUNG</name>
<organism evidence="3 4">
    <name type="scientific">Geranomyces variabilis</name>
    <dbReference type="NCBI Taxonomy" id="109894"/>
    <lineage>
        <taxon>Eukaryota</taxon>
        <taxon>Fungi</taxon>
        <taxon>Fungi incertae sedis</taxon>
        <taxon>Chytridiomycota</taxon>
        <taxon>Chytridiomycota incertae sedis</taxon>
        <taxon>Chytridiomycetes</taxon>
        <taxon>Spizellomycetales</taxon>
        <taxon>Powellomycetaceae</taxon>
        <taxon>Geranomyces</taxon>
    </lineage>
</organism>
<dbReference type="InterPro" id="IPR024554">
    <property type="entry name" value="LEC1-like_C"/>
</dbReference>
<dbReference type="AlphaFoldDB" id="A0AAD5TLC2"/>
<feature type="domain" description="PX" evidence="2">
    <location>
        <begin position="341"/>
        <end position="439"/>
    </location>
</feature>
<evidence type="ECO:0000256" key="1">
    <source>
        <dbReference type="SAM" id="MobiDB-lite"/>
    </source>
</evidence>
<protein>
    <recommendedName>
        <fullName evidence="2">PX domain-containing protein</fullName>
    </recommendedName>
</protein>
<evidence type="ECO:0000259" key="2">
    <source>
        <dbReference type="Pfam" id="PF12825"/>
    </source>
</evidence>
<dbReference type="Pfam" id="PF12825">
    <property type="entry name" value="DUF3818"/>
    <property type="match status" value="1"/>
</dbReference>
<feature type="region of interest" description="Disordered" evidence="1">
    <location>
        <begin position="749"/>
        <end position="770"/>
    </location>
</feature>
<evidence type="ECO:0000313" key="4">
    <source>
        <dbReference type="Proteomes" id="UP001212152"/>
    </source>
</evidence>
<gene>
    <name evidence="3" type="ORF">HDU87_002290</name>
</gene>